<feature type="transmembrane region" description="Helical" evidence="6">
    <location>
        <begin position="199"/>
        <end position="218"/>
    </location>
</feature>
<feature type="transmembrane region" description="Helical" evidence="6">
    <location>
        <begin position="137"/>
        <end position="156"/>
    </location>
</feature>
<evidence type="ECO:0000256" key="2">
    <source>
        <dbReference type="ARBA" id="ARBA00007362"/>
    </source>
</evidence>
<evidence type="ECO:0000256" key="1">
    <source>
        <dbReference type="ARBA" id="ARBA00004141"/>
    </source>
</evidence>
<keyword evidence="5 6" id="KW-0472">Membrane</keyword>
<evidence type="ECO:0000259" key="7">
    <source>
        <dbReference type="Pfam" id="PF00892"/>
    </source>
</evidence>
<keyword evidence="3 6" id="KW-0812">Transmembrane</keyword>
<feature type="transmembrane region" description="Helical" evidence="6">
    <location>
        <begin position="256"/>
        <end position="275"/>
    </location>
</feature>
<dbReference type="InterPro" id="IPR037185">
    <property type="entry name" value="EmrE-like"/>
</dbReference>
<feature type="transmembrane region" description="Helical" evidence="6">
    <location>
        <begin position="34"/>
        <end position="52"/>
    </location>
</feature>
<dbReference type="PANTHER" id="PTHR32322">
    <property type="entry name" value="INNER MEMBRANE TRANSPORTER"/>
    <property type="match status" value="1"/>
</dbReference>
<evidence type="ECO:0000313" key="8">
    <source>
        <dbReference type="EMBL" id="GAA4665712.1"/>
    </source>
</evidence>
<keyword evidence="9" id="KW-1185">Reference proteome</keyword>
<evidence type="ECO:0000256" key="5">
    <source>
        <dbReference type="ARBA" id="ARBA00023136"/>
    </source>
</evidence>
<gene>
    <name evidence="8" type="ORF">GCM10025780_03960</name>
</gene>
<keyword evidence="4 6" id="KW-1133">Transmembrane helix</keyword>
<evidence type="ECO:0000256" key="4">
    <source>
        <dbReference type="ARBA" id="ARBA00022989"/>
    </source>
</evidence>
<comment type="similarity">
    <text evidence="2">Belongs to the EamA transporter family.</text>
</comment>
<accession>A0ABP8VJF3</accession>
<feature type="transmembrane region" description="Helical" evidence="6">
    <location>
        <begin position="230"/>
        <end position="250"/>
    </location>
</feature>
<sequence>MNRIPAPILAVAAIVSLQFGSAFARTRFDEVGPTGAATLRLVFGALILVAVVRPRVHRWSRRQWFAAILLGLALAGMNSLIYLAVARIPLGVAVTLEFTGPLVLALVQTRRWRDAAWAVLAFVGVVLLGSASSGSIAIGGVVLAFAAGLFWAGYILASSRVGKVIEGIDGLVVAVCVAAVVVAPFGAGHAVSAIHADPSLVLVFLLVAVLTSALPYGLEMIALRRLPTRVFGVLSSLGPAVAAIAGLVVLQQGLHLREVVALVLVSVASLAITLGRKSVPRATELGDIEPA</sequence>
<evidence type="ECO:0000256" key="3">
    <source>
        <dbReference type="ARBA" id="ARBA00022692"/>
    </source>
</evidence>
<reference evidence="9" key="1">
    <citation type="journal article" date="2019" name="Int. J. Syst. Evol. Microbiol.">
        <title>The Global Catalogue of Microorganisms (GCM) 10K type strain sequencing project: providing services to taxonomists for standard genome sequencing and annotation.</title>
        <authorList>
            <consortium name="The Broad Institute Genomics Platform"/>
            <consortium name="The Broad Institute Genome Sequencing Center for Infectious Disease"/>
            <person name="Wu L."/>
            <person name="Ma J."/>
        </authorList>
    </citation>
    <scope>NUCLEOTIDE SEQUENCE [LARGE SCALE GENOMIC DNA]</scope>
    <source>
        <strain evidence="9">JCM 18956</strain>
    </source>
</reference>
<dbReference type="PANTHER" id="PTHR32322:SF2">
    <property type="entry name" value="EAMA DOMAIN-CONTAINING PROTEIN"/>
    <property type="match status" value="1"/>
</dbReference>
<feature type="transmembrane region" description="Helical" evidence="6">
    <location>
        <begin position="64"/>
        <end position="84"/>
    </location>
</feature>
<dbReference type="Pfam" id="PF00892">
    <property type="entry name" value="EamA"/>
    <property type="match status" value="1"/>
</dbReference>
<protein>
    <submittedName>
        <fullName evidence="8">DMT family transporter</fullName>
    </submittedName>
</protein>
<feature type="transmembrane region" description="Helical" evidence="6">
    <location>
        <begin position="168"/>
        <end position="187"/>
    </location>
</feature>
<dbReference type="Proteomes" id="UP001501295">
    <property type="component" value="Unassembled WGS sequence"/>
</dbReference>
<comment type="caution">
    <text evidence="8">The sequence shown here is derived from an EMBL/GenBank/DDBJ whole genome shotgun (WGS) entry which is preliminary data.</text>
</comment>
<evidence type="ECO:0000313" key="9">
    <source>
        <dbReference type="Proteomes" id="UP001501295"/>
    </source>
</evidence>
<dbReference type="RefSeq" id="WP_345372615.1">
    <property type="nucleotide sequence ID" value="NZ_BAABLM010000001.1"/>
</dbReference>
<name>A0ABP8VJF3_9MICO</name>
<comment type="subcellular location">
    <subcellularLocation>
        <location evidence="1">Membrane</location>
        <topology evidence="1">Multi-pass membrane protein</topology>
    </subcellularLocation>
</comment>
<feature type="transmembrane region" description="Helical" evidence="6">
    <location>
        <begin position="114"/>
        <end position="131"/>
    </location>
</feature>
<dbReference type="InterPro" id="IPR000620">
    <property type="entry name" value="EamA_dom"/>
</dbReference>
<evidence type="ECO:0000256" key="6">
    <source>
        <dbReference type="SAM" id="Phobius"/>
    </source>
</evidence>
<feature type="domain" description="EamA" evidence="7">
    <location>
        <begin position="140"/>
        <end position="273"/>
    </location>
</feature>
<organism evidence="8 9">
    <name type="scientific">Frondihabitans cladoniiphilus</name>
    <dbReference type="NCBI Taxonomy" id="715785"/>
    <lineage>
        <taxon>Bacteria</taxon>
        <taxon>Bacillati</taxon>
        <taxon>Actinomycetota</taxon>
        <taxon>Actinomycetes</taxon>
        <taxon>Micrococcales</taxon>
        <taxon>Microbacteriaceae</taxon>
        <taxon>Frondihabitans</taxon>
    </lineage>
</organism>
<dbReference type="SUPFAM" id="SSF103481">
    <property type="entry name" value="Multidrug resistance efflux transporter EmrE"/>
    <property type="match status" value="2"/>
</dbReference>
<dbReference type="EMBL" id="BAABLM010000001">
    <property type="protein sequence ID" value="GAA4665712.1"/>
    <property type="molecule type" value="Genomic_DNA"/>
</dbReference>
<dbReference type="InterPro" id="IPR050638">
    <property type="entry name" value="AA-Vitamin_Transporters"/>
</dbReference>
<feature type="transmembrane region" description="Helical" evidence="6">
    <location>
        <begin position="90"/>
        <end position="107"/>
    </location>
</feature>
<proteinExistence type="inferred from homology"/>